<evidence type="ECO:0000313" key="5">
    <source>
        <dbReference type="EMBL" id="MDR4308838.1"/>
    </source>
</evidence>
<name>A0ABU1DL54_9HYPH</name>
<evidence type="ECO:0000313" key="6">
    <source>
        <dbReference type="Proteomes" id="UP001181622"/>
    </source>
</evidence>
<reference evidence="5" key="1">
    <citation type="submission" date="2020-10" db="EMBL/GenBank/DDBJ databases">
        <authorList>
            <person name="Abbas A."/>
            <person name="Razzaq R."/>
            <person name="Waqas M."/>
            <person name="Abbas N."/>
            <person name="Nielsen T.K."/>
            <person name="Hansen L.H."/>
            <person name="Hussain S."/>
            <person name="Shahid M."/>
        </authorList>
    </citation>
    <scope>NUCLEOTIDE SEQUENCE</scope>
    <source>
        <strain evidence="5">S14</strain>
    </source>
</reference>
<comment type="subcellular location">
    <subcellularLocation>
        <location evidence="4">Cytoplasm</location>
    </subcellularLocation>
</comment>
<comment type="catalytic activity">
    <reaction evidence="4">
        <text>a 2'-deoxyribonucleoside 5'-triphosphate + H2O = a 2'-deoxyribonucleoside 5'-phosphate + diphosphate + H(+)</text>
        <dbReference type="Rhea" id="RHEA:44644"/>
        <dbReference type="ChEBI" id="CHEBI:15377"/>
        <dbReference type="ChEBI" id="CHEBI:15378"/>
        <dbReference type="ChEBI" id="CHEBI:33019"/>
        <dbReference type="ChEBI" id="CHEBI:61560"/>
        <dbReference type="ChEBI" id="CHEBI:65317"/>
        <dbReference type="EC" id="3.6.1.9"/>
    </reaction>
</comment>
<dbReference type="Pfam" id="PF02545">
    <property type="entry name" value="Maf"/>
    <property type="match status" value="1"/>
</dbReference>
<accession>A0ABU1DL54</accession>
<keyword evidence="3 4" id="KW-0546">Nucleotide metabolism</keyword>
<comment type="caution">
    <text evidence="5">The sequence shown here is derived from an EMBL/GenBank/DDBJ whole genome shotgun (WGS) entry which is preliminary data.</text>
</comment>
<dbReference type="PANTHER" id="PTHR43213:SF5">
    <property type="entry name" value="BIFUNCTIONAL DTTP_UTP PYROPHOSPHATASE_METHYLTRANSFERASE PROTEIN-RELATED"/>
    <property type="match status" value="1"/>
</dbReference>
<dbReference type="PANTHER" id="PTHR43213">
    <property type="entry name" value="BIFUNCTIONAL DTTP/UTP PYROPHOSPHATASE/METHYLTRANSFERASE PROTEIN-RELATED"/>
    <property type="match status" value="1"/>
</dbReference>
<comment type="function">
    <text evidence="4">Nucleoside triphosphate pyrophosphatase. May have a dual role in cell division arrest and in preventing the incorporation of modified nucleotides into cellular nucleic acids.</text>
</comment>
<evidence type="ECO:0000256" key="3">
    <source>
        <dbReference type="ARBA" id="ARBA00023080"/>
    </source>
</evidence>
<comment type="cofactor">
    <cofactor evidence="1 4">
        <name>a divalent metal cation</name>
        <dbReference type="ChEBI" id="CHEBI:60240"/>
    </cofactor>
</comment>
<dbReference type="InterPro" id="IPR003697">
    <property type="entry name" value="Maf-like"/>
</dbReference>
<organism evidence="5 6">
    <name type="scientific">Chelatococcus sambhunathii</name>
    <dbReference type="NCBI Taxonomy" id="363953"/>
    <lineage>
        <taxon>Bacteria</taxon>
        <taxon>Pseudomonadati</taxon>
        <taxon>Pseudomonadota</taxon>
        <taxon>Alphaproteobacteria</taxon>
        <taxon>Hyphomicrobiales</taxon>
        <taxon>Chelatococcaceae</taxon>
        <taxon>Chelatococcus</taxon>
    </lineage>
</organism>
<dbReference type="RefSeq" id="WP_309394913.1">
    <property type="nucleotide sequence ID" value="NZ_JADBEO010000079.1"/>
</dbReference>
<comment type="caution">
    <text evidence="4">Lacks conserved residue(s) required for the propagation of feature annotation.</text>
</comment>
<keyword evidence="4" id="KW-0963">Cytoplasm</keyword>
<evidence type="ECO:0000256" key="2">
    <source>
        <dbReference type="ARBA" id="ARBA00022801"/>
    </source>
</evidence>
<dbReference type="EMBL" id="JADBEO010000079">
    <property type="protein sequence ID" value="MDR4308838.1"/>
    <property type="molecule type" value="Genomic_DNA"/>
</dbReference>
<dbReference type="PIRSF" id="PIRSF006305">
    <property type="entry name" value="Maf"/>
    <property type="match status" value="1"/>
</dbReference>
<sequence>MSGLWLEREPLILASKSAIRAMILEDAGVPAEIRPAAIDERAVEARLASSSPADVAAGLARSKALDISAPGRLVLGCDQTLSLGQVRFTKPRSREDGRAQLARLSGKTHVLSSGAALARDGTIVWSAAAEARLTMRELSEPFVDAYLDAAGEAVLTSVGGYQFEGVGAQLFAEVEGDFFTILGLPLLPLLETLRDLGALAR</sequence>
<dbReference type="EC" id="3.6.1.9" evidence="4"/>
<comment type="catalytic activity">
    <reaction evidence="4">
        <text>a ribonucleoside 5'-triphosphate + H2O = a ribonucleoside 5'-phosphate + diphosphate + H(+)</text>
        <dbReference type="Rhea" id="RHEA:23996"/>
        <dbReference type="ChEBI" id="CHEBI:15377"/>
        <dbReference type="ChEBI" id="CHEBI:15378"/>
        <dbReference type="ChEBI" id="CHEBI:33019"/>
        <dbReference type="ChEBI" id="CHEBI:58043"/>
        <dbReference type="ChEBI" id="CHEBI:61557"/>
        <dbReference type="EC" id="3.6.1.9"/>
    </reaction>
</comment>
<evidence type="ECO:0000256" key="1">
    <source>
        <dbReference type="ARBA" id="ARBA00001968"/>
    </source>
</evidence>
<protein>
    <recommendedName>
        <fullName evidence="4">Nucleoside triphosphate pyrophosphatase</fullName>
        <ecNumber evidence="4">3.6.1.9</ecNumber>
    </recommendedName>
    <alternativeName>
        <fullName evidence="4">Nucleotide pyrophosphatase</fullName>
        <shortName evidence="4">Nucleotide PPase</shortName>
    </alternativeName>
</protein>
<evidence type="ECO:0000256" key="4">
    <source>
        <dbReference type="HAMAP-Rule" id="MF_00528"/>
    </source>
</evidence>
<gene>
    <name evidence="5" type="ORF">IHQ68_19630</name>
</gene>
<dbReference type="SUPFAM" id="SSF52972">
    <property type="entry name" value="ITPase-like"/>
    <property type="match status" value="1"/>
</dbReference>
<dbReference type="Gene3D" id="3.90.950.10">
    <property type="match status" value="1"/>
</dbReference>
<keyword evidence="6" id="KW-1185">Reference proteome</keyword>
<dbReference type="InterPro" id="IPR029001">
    <property type="entry name" value="ITPase-like_fam"/>
</dbReference>
<keyword evidence="2 4" id="KW-0378">Hydrolase</keyword>
<dbReference type="HAMAP" id="MF_00528">
    <property type="entry name" value="Maf"/>
    <property type="match status" value="1"/>
</dbReference>
<feature type="active site" description="Proton acceptor" evidence="4">
    <location>
        <position position="78"/>
    </location>
</feature>
<proteinExistence type="inferred from homology"/>
<comment type="similarity">
    <text evidence="4">Belongs to the Maf family.</text>
</comment>
<dbReference type="Proteomes" id="UP001181622">
    <property type="component" value="Unassembled WGS sequence"/>
</dbReference>